<evidence type="ECO:0000259" key="1">
    <source>
        <dbReference type="Pfam" id="PF09152"/>
    </source>
</evidence>
<dbReference type="RefSeq" id="WP_406720415.1">
    <property type="nucleotide sequence ID" value="NZ_CP135443.1"/>
</dbReference>
<reference evidence="2 3" key="1">
    <citation type="submission" date="2023-09" db="EMBL/GenBank/DDBJ databases">
        <title>Thioclava shenzhenensis sp. nov., a multidrug resistant bacteria-antagonizing species isolated from coastal seawater.</title>
        <authorList>
            <person name="Long M."/>
        </authorList>
    </citation>
    <scope>NUCLEOTIDE SEQUENCE [LARGE SCALE GENOMIC DNA]</scope>
    <source>
        <strain evidence="2 3">FTW29</strain>
    </source>
</reference>
<sequence>MTSIMESWADLARAAKPQDWSAPIVFGVGPVEMAQRSGGRIVYVTTPVRIDCWQVPEAVALDAARAAAELARFRVAAVSPVVLGAAMLEADMHLSLREPKHWARWVAPIRNAAGALWVPASRGWRACPQIWADVQWAVSHGVPVMVEAQEVRHGG</sequence>
<dbReference type="Proteomes" id="UP001623290">
    <property type="component" value="Chromosome"/>
</dbReference>
<evidence type="ECO:0000313" key="3">
    <source>
        <dbReference type="Proteomes" id="UP001623290"/>
    </source>
</evidence>
<protein>
    <submittedName>
        <fullName evidence="2">DUF1937 family protein</fullName>
    </submittedName>
</protein>
<accession>A0ABZ1DYY4</accession>
<evidence type="ECO:0000313" key="2">
    <source>
        <dbReference type="EMBL" id="WRY32939.1"/>
    </source>
</evidence>
<dbReference type="EMBL" id="CP135443">
    <property type="protein sequence ID" value="WRY32939.1"/>
    <property type="molecule type" value="Genomic_DNA"/>
</dbReference>
<name>A0ABZ1DYY4_9RHOB</name>
<organism evidence="2 3">
    <name type="scientific">Thioclava litoralis</name>
    <dbReference type="NCBI Taxonomy" id="3076557"/>
    <lineage>
        <taxon>Bacteria</taxon>
        <taxon>Pseudomonadati</taxon>
        <taxon>Pseudomonadota</taxon>
        <taxon>Alphaproteobacteria</taxon>
        <taxon>Rhodobacterales</taxon>
        <taxon>Paracoccaceae</taxon>
        <taxon>Thioclava</taxon>
    </lineage>
</organism>
<keyword evidence="3" id="KW-1185">Reference proteome</keyword>
<feature type="domain" description="DUF1937" evidence="1">
    <location>
        <begin position="40"/>
        <end position="146"/>
    </location>
</feature>
<dbReference type="InterPro" id="IPR015235">
    <property type="entry name" value="DUF1937"/>
</dbReference>
<gene>
    <name evidence="2" type="ORF">RPE78_09540</name>
</gene>
<dbReference type="Pfam" id="PF09152">
    <property type="entry name" value="DUF1937"/>
    <property type="match status" value="1"/>
</dbReference>
<proteinExistence type="predicted"/>
<dbReference type="Gene3D" id="3.40.50.10400">
    <property type="entry name" value="Hypothetical protein PA1492"/>
    <property type="match status" value="1"/>
</dbReference>